<dbReference type="AlphaFoldDB" id="A0A0A9DM69"/>
<organism evidence="1">
    <name type="scientific">Arundo donax</name>
    <name type="common">Giant reed</name>
    <name type="synonym">Donax arundinaceus</name>
    <dbReference type="NCBI Taxonomy" id="35708"/>
    <lineage>
        <taxon>Eukaryota</taxon>
        <taxon>Viridiplantae</taxon>
        <taxon>Streptophyta</taxon>
        <taxon>Embryophyta</taxon>
        <taxon>Tracheophyta</taxon>
        <taxon>Spermatophyta</taxon>
        <taxon>Magnoliopsida</taxon>
        <taxon>Liliopsida</taxon>
        <taxon>Poales</taxon>
        <taxon>Poaceae</taxon>
        <taxon>PACMAD clade</taxon>
        <taxon>Arundinoideae</taxon>
        <taxon>Arundineae</taxon>
        <taxon>Arundo</taxon>
    </lineage>
</organism>
<accession>A0A0A9DM69</accession>
<dbReference type="EMBL" id="GBRH01213023">
    <property type="protein sequence ID" value="JAD84872.1"/>
    <property type="molecule type" value="Transcribed_RNA"/>
</dbReference>
<reference evidence="1" key="2">
    <citation type="journal article" date="2015" name="Data Brief">
        <title>Shoot transcriptome of the giant reed, Arundo donax.</title>
        <authorList>
            <person name="Barrero R.A."/>
            <person name="Guerrero F.D."/>
            <person name="Moolhuijzen P."/>
            <person name="Goolsby J.A."/>
            <person name="Tidwell J."/>
            <person name="Bellgard S.E."/>
            <person name="Bellgard M.I."/>
        </authorList>
    </citation>
    <scope>NUCLEOTIDE SEQUENCE</scope>
    <source>
        <tissue evidence="1">Shoot tissue taken approximately 20 cm above the soil surface</tissue>
    </source>
</reference>
<protein>
    <submittedName>
        <fullName evidence="1">Uncharacterized protein</fullName>
    </submittedName>
</protein>
<sequence>MGTRRRRRPAWAATTLGATAGKSAPEQWTQRWERTGGRAARKVTWMGSPRLVAPVAVVALGRSAM</sequence>
<proteinExistence type="predicted"/>
<reference evidence="1" key="1">
    <citation type="submission" date="2014-09" db="EMBL/GenBank/DDBJ databases">
        <authorList>
            <person name="Magalhaes I.L.F."/>
            <person name="Oliveira U."/>
            <person name="Santos F.R."/>
            <person name="Vidigal T.H.D.A."/>
            <person name="Brescovit A.D."/>
            <person name="Santos A.J."/>
        </authorList>
    </citation>
    <scope>NUCLEOTIDE SEQUENCE</scope>
    <source>
        <tissue evidence="1">Shoot tissue taken approximately 20 cm above the soil surface</tissue>
    </source>
</reference>
<evidence type="ECO:0000313" key="1">
    <source>
        <dbReference type="EMBL" id="JAD84872.1"/>
    </source>
</evidence>
<name>A0A0A9DM69_ARUDO</name>